<gene>
    <name evidence="2" type="ORF">SOP96_15970</name>
</gene>
<dbReference type="Gene3D" id="3.90.550.10">
    <property type="entry name" value="Spore Coat Polysaccharide Biosynthesis Protein SpsA, Chain A"/>
    <property type="match status" value="1"/>
</dbReference>
<comment type="caution">
    <text evidence="2">The sequence shown here is derived from an EMBL/GenBank/DDBJ whole genome shotgun (WGS) entry which is preliminary data.</text>
</comment>
<dbReference type="SUPFAM" id="SSF53448">
    <property type="entry name" value="Nucleotide-diphospho-sugar transferases"/>
    <property type="match status" value="1"/>
</dbReference>
<dbReference type="RefSeq" id="WP_326321895.1">
    <property type="nucleotide sequence ID" value="NZ_JAYLAA010000050.1"/>
</dbReference>
<evidence type="ECO:0000259" key="1">
    <source>
        <dbReference type="Pfam" id="PF00535"/>
    </source>
</evidence>
<organism evidence="2 3">
    <name type="scientific">Chryseobacterium salviniae</name>
    <dbReference type="NCBI Taxonomy" id="3101750"/>
    <lineage>
        <taxon>Bacteria</taxon>
        <taxon>Pseudomonadati</taxon>
        <taxon>Bacteroidota</taxon>
        <taxon>Flavobacteriia</taxon>
        <taxon>Flavobacteriales</taxon>
        <taxon>Weeksellaceae</taxon>
        <taxon>Chryseobacterium group</taxon>
        <taxon>Chryseobacterium</taxon>
    </lineage>
</organism>
<dbReference type="PANTHER" id="PTHR22916:SF3">
    <property type="entry name" value="UDP-GLCNAC:BETAGAL BETA-1,3-N-ACETYLGLUCOSAMINYLTRANSFERASE-LIKE PROTEIN 1"/>
    <property type="match status" value="1"/>
</dbReference>
<proteinExistence type="predicted"/>
<sequence>MKFSILIANYNNGKYFKDCYQSILSQRYQNWEAIILDDVSTDDSVQVIKNIIGNDKRFKIYHNEVNSGVGITKSRLIELADGEICGFVDPDDALLPTAISSAIEVYKKNPAVVLTYSLFTKCDENLNPQEVFKSGKQVINHSPYFFNSPIQIAHFVTFKRAIYNQTQKMDSSMKIAEDQDLYLKMYEKGKVYFIRESNYLYRMHPAGISQNENKPRSREYFAKVIFNAMKRRNLKKINGIPVPSEFKNAEEIYRLLEYQNSFITRIKKKAILLTQQILNK</sequence>
<keyword evidence="3" id="KW-1185">Reference proteome</keyword>
<keyword evidence="2" id="KW-0808">Transferase</keyword>
<evidence type="ECO:0000313" key="2">
    <source>
        <dbReference type="EMBL" id="MEC3877212.1"/>
    </source>
</evidence>
<dbReference type="EC" id="2.4.-.-" evidence="2"/>
<dbReference type="InterPro" id="IPR029044">
    <property type="entry name" value="Nucleotide-diphossugar_trans"/>
</dbReference>
<feature type="domain" description="Glycosyltransferase 2-like" evidence="1">
    <location>
        <begin position="4"/>
        <end position="163"/>
    </location>
</feature>
<dbReference type="GO" id="GO:0016757">
    <property type="term" value="F:glycosyltransferase activity"/>
    <property type="evidence" value="ECO:0007669"/>
    <property type="project" value="UniProtKB-KW"/>
</dbReference>
<dbReference type="Proteomes" id="UP001348397">
    <property type="component" value="Unassembled WGS sequence"/>
</dbReference>
<reference evidence="2 3" key="1">
    <citation type="submission" date="2024-01" db="EMBL/GenBank/DDBJ databases">
        <title>Chryseobacterium sp. T9W2-O.</title>
        <authorList>
            <person name="Maltman C."/>
        </authorList>
    </citation>
    <scope>NUCLEOTIDE SEQUENCE [LARGE SCALE GENOMIC DNA]</scope>
    <source>
        <strain evidence="2 3">T9W2-O</strain>
    </source>
</reference>
<name>A0ABU6HXL5_9FLAO</name>
<evidence type="ECO:0000313" key="3">
    <source>
        <dbReference type="Proteomes" id="UP001348397"/>
    </source>
</evidence>
<dbReference type="EMBL" id="JAYLAA010000050">
    <property type="protein sequence ID" value="MEC3877212.1"/>
    <property type="molecule type" value="Genomic_DNA"/>
</dbReference>
<accession>A0ABU6HXL5</accession>
<dbReference type="PANTHER" id="PTHR22916">
    <property type="entry name" value="GLYCOSYLTRANSFERASE"/>
    <property type="match status" value="1"/>
</dbReference>
<dbReference type="Pfam" id="PF00535">
    <property type="entry name" value="Glycos_transf_2"/>
    <property type="match status" value="1"/>
</dbReference>
<protein>
    <submittedName>
        <fullName evidence="2">Glycosyltransferase</fullName>
        <ecNumber evidence="2">2.4.-.-</ecNumber>
    </submittedName>
</protein>
<keyword evidence="2" id="KW-0328">Glycosyltransferase</keyword>
<dbReference type="InterPro" id="IPR001173">
    <property type="entry name" value="Glyco_trans_2-like"/>
</dbReference>